<reference evidence="3" key="1">
    <citation type="submission" date="2025-08" db="UniProtKB">
        <authorList>
            <consortium name="RefSeq"/>
        </authorList>
    </citation>
    <scope>IDENTIFICATION</scope>
    <source>
        <tissue evidence="3">Gonads</tissue>
    </source>
</reference>
<dbReference type="Proteomes" id="UP000085678">
    <property type="component" value="Unplaced"/>
</dbReference>
<keyword evidence="1" id="KW-0732">Signal</keyword>
<sequence>MGPSLQSVLILGFVFVQLLGNTQAQDYSSYCEEIALRVDETRCLTRQNSERPQVCDVAQYLDNCISCELGQQSDQSIKTCVQQVPTSTGTIRASFLMCCEEPDYTGKADCCNAGKQATNCDEDAEAYGDEQRCKSTFLTCCYCSQRAALSDPLSRSCSERADFGSNLCQSAFLETCENQ</sequence>
<feature type="signal peptide" evidence="1">
    <location>
        <begin position="1"/>
        <end position="24"/>
    </location>
</feature>
<name>A0A1S3J5C9_LINAN</name>
<dbReference type="KEGG" id="lak:106170340"/>
<accession>A0A1S3J5C9</accession>
<protein>
    <submittedName>
        <fullName evidence="3">Uncharacterized protein LOC106170340</fullName>
    </submittedName>
</protein>
<feature type="chain" id="PRO_5010335477" evidence="1">
    <location>
        <begin position="25"/>
        <end position="179"/>
    </location>
</feature>
<dbReference type="RefSeq" id="XP_013405637.1">
    <property type="nucleotide sequence ID" value="XM_013550183.1"/>
</dbReference>
<keyword evidence="2" id="KW-1185">Reference proteome</keyword>
<gene>
    <name evidence="3" type="primary">LOC106170340</name>
</gene>
<organism evidence="2 3">
    <name type="scientific">Lingula anatina</name>
    <name type="common">Brachiopod</name>
    <name type="synonym">Lingula unguis</name>
    <dbReference type="NCBI Taxonomy" id="7574"/>
    <lineage>
        <taxon>Eukaryota</taxon>
        <taxon>Metazoa</taxon>
        <taxon>Spiralia</taxon>
        <taxon>Lophotrochozoa</taxon>
        <taxon>Brachiopoda</taxon>
        <taxon>Linguliformea</taxon>
        <taxon>Lingulata</taxon>
        <taxon>Lingulida</taxon>
        <taxon>Linguloidea</taxon>
        <taxon>Lingulidae</taxon>
        <taxon>Lingula</taxon>
    </lineage>
</organism>
<dbReference type="AlphaFoldDB" id="A0A1S3J5C9"/>
<dbReference type="GeneID" id="106170340"/>
<proteinExistence type="predicted"/>
<evidence type="ECO:0000256" key="1">
    <source>
        <dbReference type="SAM" id="SignalP"/>
    </source>
</evidence>
<evidence type="ECO:0000313" key="3">
    <source>
        <dbReference type="RefSeq" id="XP_013405637.1"/>
    </source>
</evidence>
<evidence type="ECO:0000313" key="2">
    <source>
        <dbReference type="Proteomes" id="UP000085678"/>
    </source>
</evidence>
<dbReference type="InParanoid" id="A0A1S3J5C9"/>